<reference evidence="1" key="2">
    <citation type="journal article" date="2007" name="Science">
        <title>Draft genome sequence of the sexually transmitted pathogen Trichomonas vaginalis.</title>
        <authorList>
            <person name="Carlton J.M."/>
            <person name="Hirt R.P."/>
            <person name="Silva J.C."/>
            <person name="Delcher A.L."/>
            <person name="Schatz M."/>
            <person name="Zhao Q."/>
            <person name="Wortman J.R."/>
            <person name="Bidwell S.L."/>
            <person name="Alsmark U.C.M."/>
            <person name="Besteiro S."/>
            <person name="Sicheritz-Ponten T."/>
            <person name="Noel C.J."/>
            <person name="Dacks J.B."/>
            <person name="Foster P.G."/>
            <person name="Simillion C."/>
            <person name="Van de Peer Y."/>
            <person name="Miranda-Saavedra D."/>
            <person name="Barton G.J."/>
            <person name="Westrop G.D."/>
            <person name="Mueller S."/>
            <person name="Dessi D."/>
            <person name="Fiori P.L."/>
            <person name="Ren Q."/>
            <person name="Paulsen I."/>
            <person name="Zhang H."/>
            <person name="Bastida-Corcuera F.D."/>
            <person name="Simoes-Barbosa A."/>
            <person name="Brown M.T."/>
            <person name="Hayes R.D."/>
            <person name="Mukherjee M."/>
            <person name="Okumura C.Y."/>
            <person name="Schneider R."/>
            <person name="Smith A.J."/>
            <person name="Vanacova S."/>
            <person name="Villalvazo M."/>
            <person name="Haas B.J."/>
            <person name="Pertea M."/>
            <person name="Feldblyum T.V."/>
            <person name="Utterback T.R."/>
            <person name="Shu C.L."/>
            <person name="Osoegawa K."/>
            <person name="de Jong P.J."/>
            <person name="Hrdy I."/>
            <person name="Horvathova L."/>
            <person name="Zubacova Z."/>
            <person name="Dolezal P."/>
            <person name="Malik S.B."/>
            <person name="Logsdon J.M. Jr."/>
            <person name="Henze K."/>
            <person name="Gupta A."/>
            <person name="Wang C.C."/>
            <person name="Dunne R.L."/>
            <person name="Upcroft J.A."/>
            <person name="Upcroft P."/>
            <person name="White O."/>
            <person name="Salzberg S.L."/>
            <person name="Tang P."/>
            <person name="Chiu C.-H."/>
            <person name="Lee Y.-S."/>
            <person name="Embley T.M."/>
            <person name="Coombs G.H."/>
            <person name="Mottram J.C."/>
            <person name="Tachezy J."/>
            <person name="Fraser-Liggett C.M."/>
            <person name="Johnson P.J."/>
        </authorList>
    </citation>
    <scope>NUCLEOTIDE SEQUENCE [LARGE SCALE GENOMIC DNA]</scope>
    <source>
        <strain evidence="1">G3</strain>
    </source>
</reference>
<dbReference type="KEGG" id="tva:4745681"/>
<dbReference type="RefSeq" id="XP_001300953.1">
    <property type="nucleotide sequence ID" value="XM_001300952.1"/>
</dbReference>
<dbReference type="InParanoid" id="A2G495"/>
<organism evidence="1 2">
    <name type="scientific">Trichomonas vaginalis (strain ATCC PRA-98 / G3)</name>
    <dbReference type="NCBI Taxonomy" id="412133"/>
    <lineage>
        <taxon>Eukaryota</taxon>
        <taxon>Metamonada</taxon>
        <taxon>Parabasalia</taxon>
        <taxon>Trichomonadida</taxon>
        <taxon>Trichomonadidae</taxon>
        <taxon>Trichomonas</taxon>
    </lineage>
</organism>
<protein>
    <submittedName>
        <fullName evidence="1">Uncharacterized protein</fullName>
    </submittedName>
</protein>
<dbReference type="VEuPathDB" id="TrichDB:TVAG_018950"/>
<reference evidence="1" key="1">
    <citation type="submission" date="2006-10" db="EMBL/GenBank/DDBJ databases">
        <authorList>
            <person name="Amadeo P."/>
            <person name="Zhao Q."/>
            <person name="Wortman J."/>
            <person name="Fraser-Liggett C."/>
            <person name="Carlton J."/>
        </authorList>
    </citation>
    <scope>NUCLEOTIDE SEQUENCE</scope>
    <source>
        <strain evidence="1">G3</strain>
    </source>
</reference>
<dbReference type="Proteomes" id="UP000001542">
    <property type="component" value="Unassembled WGS sequence"/>
</dbReference>
<gene>
    <name evidence="1" type="ORF">TVAG_018950</name>
</gene>
<accession>A2G495</accession>
<dbReference type="SMR" id="A2G495"/>
<name>A2G495_TRIV3</name>
<dbReference type="EMBL" id="DS114365">
    <property type="protein sequence ID" value="EAX88023.1"/>
    <property type="molecule type" value="Genomic_DNA"/>
</dbReference>
<keyword evidence="2" id="KW-1185">Reference proteome</keyword>
<proteinExistence type="predicted"/>
<evidence type="ECO:0000313" key="1">
    <source>
        <dbReference type="EMBL" id="EAX88023.1"/>
    </source>
</evidence>
<dbReference type="AlphaFoldDB" id="A2G495"/>
<dbReference type="VEuPathDB" id="TrichDB:TVAGG3_0215640"/>
<sequence length="254" mass="30584">MIVTDHNGNAQKRENAYFYRSVVNRCSYPLHEATHYPGQVYYAQKWLNSINFMISNRDIDKYYSRACYFYQGIIFYLDMRKFSEEEISIVLEIFVNLSNEVNKYIQPFLANYKTHVRRIYYLRHFNSYFEEKLNESILILTKYIYELMNSIQKCIKLIWDKYHDKVYPGFMKSDYYKSIFIEKEFFLDQIDPSPPYFYGQKEDYDYLTDKQNSPQLLLLDTQTSVSDEKESQIEQSNIEIVEKRTTNIGSPLIA</sequence>
<evidence type="ECO:0000313" key="2">
    <source>
        <dbReference type="Proteomes" id="UP000001542"/>
    </source>
</evidence>